<feature type="transmembrane region" description="Helical" evidence="7">
    <location>
        <begin position="233"/>
        <end position="254"/>
    </location>
</feature>
<proteinExistence type="inferred from homology"/>
<keyword evidence="4 7" id="KW-0812">Transmembrane</keyword>
<accession>A0A2W1L7G8</accession>
<name>A0A2W1L7G8_9BACL</name>
<feature type="transmembrane region" description="Helical" evidence="7">
    <location>
        <begin position="290"/>
        <end position="315"/>
    </location>
</feature>
<gene>
    <name evidence="9" type="ORF">DNH61_09455</name>
</gene>
<dbReference type="PROSITE" id="PS50928">
    <property type="entry name" value="ABC_TM1"/>
    <property type="match status" value="1"/>
</dbReference>
<dbReference type="RefSeq" id="WP_111146416.1">
    <property type="nucleotide sequence ID" value="NZ_QKRB01000042.1"/>
</dbReference>
<evidence type="ECO:0000256" key="2">
    <source>
        <dbReference type="ARBA" id="ARBA00022448"/>
    </source>
</evidence>
<evidence type="ECO:0000313" key="10">
    <source>
        <dbReference type="Proteomes" id="UP000249522"/>
    </source>
</evidence>
<dbReference type="PANTHER" id="PTHR43227:SF11">
    <property type="entry name" value="BLL4140 PROTEIN"/>
    <property type="match status" value="1"/>
</dbReference>
<evidence type="ECO:0000313" key="9">
    <source>
        <dbReference type="EMBL" id="PZD96128.1"/>
    </source>
</evidence>
<evidence type="ECO:0000259" key="8">
    <source>
        <dbReference type="PROSITE" id="PS50928"/>
    </source>
</evidence>
<reference evidence="9 10" key="1">
    <citation type="submission" date="2018-06" db="EMBL/GenBank/DDBJ databases">
        <title>Paenibacillus imtechensis sp. nov.</title>
        <authorList>
            <person name="Pinnaka A.K."/>
            <person name="Singh H."/>
            <person name="Kaur M."/>
        </authorList>
    </citation>
    <scope>NUCLEOTIDE SEQUENCE [LARGE SCALE GENOMIC DNA]</scope>
    <source>
        <strain evidence="9 10">SMB1</strain>
    </source>
</reference>
<sequence>MQAPPKTEAIRRRWPSVPVRFRLPLLKHNRYWKHRYLTILLLPCITYFFVFHYFPLYGVQIAFKDYKFLAGINGSEWVGLENFQKLFAMESFNNAFRNTLIISFYKFVFGFPAPILFAILLNEIRLVFMRRFIQSISYFPHFLSWVILAGVFTQFLSPSTGPLNLLLKEIGLDAVYFLGNPEWFRSVLVATDIWKDLGWSAIIYLAAMAGINPELYEVAKVDGANRFQRIRNITLPGIAPVVTIMLILSIGKIIQDDFDQVMNLYNPAVYGVGDVLSTYTYRTGIESIQYSFATAVGLFKNVISLIAVLIANWIAKKVSDSSLW</sequence>
<comment type="similarity">
    <text evidence="7">Belongs to the binding-protein-dependent transport system permease family.</text>
</comment>
<dbReference type="AlphaFoldDB" id="A0A2W1L7G8"/>
<dbReference type="Proteomes" id="UP000249522">
    <property type="component" value="Unassembled WGS sequence"/>
</dbReference>
<dbReference type="GO" id="GO:0005886">
    <property type="term" value="C:plasma membrane"/>
    <property type="evidence" value="ECO:0007669"/>
    <property type="project" value="UniProtKB-SubCell"/>
</dbReference>
<dbReference type="PANTHER" id="PTHR43227">
    <property type="entry name" value="BLL4140 PROTEIN"/>
    <property type="match status" value="1"/>
</dbReference>
<comment type="subcellular location">
    <subcellularLocation>
        <location evidence="1 7">Cell membrane</location>
        <topology evidence="1 7">Multi-pass membrane protein</topology>
    </subcellularLocation>
</comment>
<organism evidence="9 10">
    <name type="scientific">Paenibacillus sambharensis</name>
    <dbReference type="NCBI Taxonomy" id="1803190"/>
    <lineage>
        <taxon>Bacteria</taxon>
        <taxon>Bacillati</taxon>
        <taxon>Bacillota</taxon>
        <taxon>Bacilli</taxon>
        <taxon>Bacillales</taxon>
        <taxon>Paenibacillaceae</taxon>
        <taxon>Paenibacillus</taxon>
    </lineage>
</organism>
<dbReference type="SUPFAM" id="SSF161098">
    <property type="entry name" value="MetI-like"/>
    <property type="match status" value="1"/>
</dbReference>
<feature type="transmembrane region" description="Helical" evidence="7">
    <location>
        <begin position="136"/>
        <end position="156"/>
    </location>
</feature>
<keyword evidence="10" id="KW-1185">Reference proteome</keyword>
<dbReference type="InterPro" id="IPR000515">
    <property type="entry name" value="MetI-like"/>
</dbReference>
<feature type="domain" description="ABC transmembrane type-1" evidence="8">
    <location>
        <begin position="96"/>
        <end position="311"/>
    </location>
</feature>
<evidence type="ECO:0000256" key="5">
    <source>
        <dbReference type="ARBA" id="ARBA00022989"/>
    </source>
</evidence>
<feature type="transmembrane region" description="Helical" evidence="7">
    <location>
        <begin position="193"/>
        <end position="212"/>
    </location>
</feature>
<protein>
    <submittedName>
        <fullName evidence="9">Sugar ABC transporter permease</fullName>
    </submittedName>
</protein>
<keyword evidence="2 7" id="KW-0813">Transport</keyword>
<dbReference type="InterPro" id="IPR035906">
    <property type="entry name" value="MetI-like_sf"/>
</dbReference>
<dbReference type="InterPro" id="IPR050809">
    <property type="entry name" value="UgpAE/MalFG_permease"/>
</dbReference>
<evidence type="ECO:0000256" key="6">
    <source>
        <dbReference type="ARBA" id="ARBA00023136"/>
    </source>
</evidence>
<keyword evidence="3" id="KW-1003">Cell membrane</keyword>
<feature type="transmembrane region" description="Helical" evidence="7">
    <location>
        <begin position="104"/>
        <end position="124"/>
    </location>
</feature>
<dbReference type="Pfam" id="PF00528">
    <property type="entry name" value="BPD_transp_1"/>
    <property type="match status" value="1"/>
</dbReference>
<evidence type="ECO:0000256" key="7">
    <source>
        <dbReference type="RuleBase" id="RU363032"/>
    </source>
</evidence>
<keyword evidence="5 7" id="KW-1133">Transmembrane helix</keyword>
<dbReference type="EMBL" id="QKRB01000042">
    <property type="protein sequence ID" value="PZD96128.1"/>
    <property type="molecule type" value="Genomic_DNA"/>
</dbReference>
<dbReference type="Gene3D" id="1.10.3720.10">
    <property type="entry name" value="MetI-like"/>
    <property type="match status" value="1"/>
</dbReference>
<feature type="transmembrane region" description="Helical" evidence="7">
    <location>
        <begin position="36"/>
        <end position="54"/>
    </location>
</feature>
<dbReference type="CDD" id="cd06261">
    <property type="entry name" value="TM_PBP2"/>
    <property type="match status" value="1"/>
</dbReference>
<evidence type="ECO:0000256" key="4">
    <source>
        <dbReference type="ARBA" id="ARBA00022692"/>
    </source>
</evidence>
<dbReference type="GO" id="GO:0055085">
    <property type="term" value="P:transmembrane transport"/>
    <property type="evidence" value="ECO:0007669"/>
    <property type="project" value="InterPro"/>
</dbReference>
<keyword evidence="6 7" id="KW-0472">Membrane</keyword>
<evidence type="ECO:0000256" key="1">
    <source>
        <dbReference type="ARBA" id="ARBA00004651"/>
    </source>
</evidence>
<dbReference type="OrthoDB" id="9785836at2"/>
<comment type="caution">
    <text evidence="9">The sequence shown here is derived from an EMBL/GenBank/DDBJ whole genome shotgun (WGS) entry which is preliminary data.</text>
</comment>
<evidence type="ECO:0000256" key="3">
    <source>
        <dbReference type="ARBA" id="ARBA00022475"/>
    </source>
</evidence>